<sequence length="331" mass="37621">MTNEITQQKQKRFIFFTGGTDSTLILHFLLELIQKRKEDELVIVIIAGVIRSGTNDKIINSLKLAANNIITKNLSGKKDVLDRISIALINTELHSNEEFEITAKGSNNKSYNLSLNRVSHDPVVIPTLKSLVLQELTLMSSLPLLTQFLGSCKNTFYVGACGTDLATQSADKLTQYIKLFYEIAMLSSNGDNLSAELALEGIPSFSRNNTAVFNPEWIPTLEMPLRMMRKQDVVMALISLKNTSFDVDKKENLVEHYSMEGKLDEMLQNHISLYHDIRVKHGYPDDYPSLLNFIRSKELRFGDTVYTEEDLNNTFNSFSMNLFDRIFKSQM</sequence>
<feature type="transmembrane region" description="Helical" evidence="1">
    <location>
        <begin position="12"/>
        <end position="30"/>
    </location>
</feature>
<accession>A0A2T3KMF9</accession>
<dbReference type="EMBL" id="PYNF01000002">
    <property type="protein sequence ID" value="PSV00983.1"/>
    <property type="molecule type" value="Genomic_DNA"/>
</dbReference>
<keyword evidence="1" id="KW-0812">Transmembrane</keyword>
<keyword evidence="1" id="KW-1133">Transmembrane helix</keyword>
<proteinExistence type="predicted"/>
<evidence type="ECO:0000313" key="3">
    <source>
        <dbReference type="Proteomes" id="UP000241426"/>
    </source>
</evidence>
<name>A0A2T3KMF9_9GAMM</name>
<evidence type="ECO:0000313" key="2">
    <source>
        <dbReference type="EMBL" id="PSV00983.1"/>
    </source>
</evidence>
<dbReference type="AlphaFoldDB" id="A0A2T3KMF9"/>
<keyword evidence="1" id="KW-0472">Membrane</keyword>
<reference evidence="2 3" key="1">
    <citation type="submission" date="2018-01" db="EMBL/GenBank/DDBJ databases">
        <title>Whole genome sequencing of Histamine producing bacteria.</title>
        <authorList>
            <person name="Butler K."/>
        </authorList>
    </citation>
    <scope>NUCLEOTIDE SEQUENCE [LARGE SCALE GENOMIC DNA]</scope>
    <source>
        <strain evidence="2 3">FS-7.2</strain>
    </source>
</reference>
<evidence type="ECO:0000256" key="1">
    <source>
        <dbReference type="SAM" id="Phobius"/>
    </source>
</evidence>
<dbReference type="RefSeq" id="WP_107288711.1">
    <property type="nucleotide sequence ID" value="NZ_PYNF01000002.1"/>
</dbReference>
<comment type="caution">
    <text evidence="2">The sequence shown here is derived from an EMBL/GenBank/DDBJ whole genome shotgun (WGS) entry which is preliminary data.</text>
</comment>
<organism evidence="2 3">
    <name type="scientific">Photobacterium kishitanii</name>
    <dbReference type="NCBI Taxonomy" id="318456"/>
    <lineage>
        <taxon>Bacteria</taxon>
        <taxon>Pseudomonadati</taxon>
        <taxon>Pseudomonadota</taxon>
        <taxon>Gammaproteobacteria</taxon>
        <taxon>Vibrionales</taxon>
        <taxon>Vibrionaceae</taxon>
        <taxon>Photobacterium</taxon>
    </lineage>
</organism>
<protein>
    <submittedName>
        <fullName evidence="2">Uncharacterized protein</fullName>
    </submittedName>
</protein>
<gene>
    <name evidence="2" type="ORF">C9J27_02865</name>
</gene>
<dbReference type="Proteomes" id="UP000241426">
    <property type="component" value="Unassembled WGS sequence"/>
</dbReference>